<accession>A0A0L8DJR2</accession>
<dbReference type="OrthoDB" id="5764678at2"/>
<evidence type="ECO:0000313" key="2">
    <source>
        <dbReference type="Proteomes" id="UP000214596"/>
    </source>
</evidence>
<dbReference type="PROSITE" id="PS51257">
    <property type="entry name" value="PROKAR_LIPOPROTEIN"/>
    <property type="match status" value="1"/>
</dbReference>
<reference evidence="1 2" key="1">
    <citation type="journal article" date="2017" name="Appl. Environ. Microbiol.">
        <title>Parallel evolution of two clades of a major Atlantic endemic Vibrio parahaemolyticus pathogen lineage by independent acquisition of related pathogenicity islands.</title>
        <authorList>
            <person name="Xu F."/>
            <person name="Gonzalez-Escalona N."/>
            <person name="Drees K.P."/>
            <person name="Sebra R.P."/>
            <person name="Cooper V.S."/>
            <person name="Jones S.H."/>
            <person name="Whistler C.A."/>
        </authorList>
    </citation>
    <scope>NUCLEOTIDE SEQUENCE [LARGE SCALE GENOMIC DNA]</scope>
    <source>
        <strain evidence="1 2">MAVP-3</strain>
    </source>
</reference>
<dbReference type="GeneID" id="1187940"/>
<protein>
    <submittedName>
        <fullName evidence="1">Uncharacterized protein</fullName>
    </submittedName>
</protein>
<dbReference type="AlphaFoldDB" id="A0A0L8DJR2"/>
<comment type="caution">
    <text evidence="1">The sequence shown here is derived from an EMBL/GenBank/DDBJ whole genome shotgun (WGS) entry which is preliminary data.</text>
</comment>
<dbReference type="RefSeq" id="WP_011105666.1">
    <property type="nucleotide sequence ID" value="NZ_CAMFGX010000002.1"/>
</dbReference>
<name>A0A0L8DJR2_VIBPH</name>
<gene>
    <name evidence="1" type="ORF">CA163_02695</name>
</gene>
<organism evidence="1 2">
    <name type="scientific">Vibrio parahaemolyticus</name>
    <dbReference type="NCBI Taxonomy" id="670"/>
    <lineage>
        <taxon>Bacteria</taxon>
        <taxon>Pseudomonadati</taxon>
        <taxon>Pseudomonadota</taxon>
        <taxon>Gammaproteobacteria</taxon>
        <taxon>Vibrionales</taxon>
        <taxon>Vibrionaceae</taxon>
        <taxon>Vibrio</taxon>
    </lineage>
</organism>
<dbReference type="EMBL" id="NIXT01000073">
    <property type="protein sequence ID" value="OXE34365.1"/>
    <property type="molecule type" value="Genomic_DNA"/>
</dbReference>
<proteinExistence type="predicted"/>
<sequence>MKQEDDLDLTSTLLISLLFLLLGLSCIYFFYNDVINYVKYIYNKDEVIVISQGALYGLFGSWIFISCFIFLITVFLNKRKLSHKKEALFVRVIISFSIITIVAPTALMFLTKEHLIRQGYSFSIDEDKSWLQDRVYIFKK</sequence>
<dbReference type="Proteomes" id="UP000214596">
    <property type="component" value="Unassembled WGS sequence"/>
</dbReference>
<evidence type="ECO:0000313" key="1">
    <source>
        <dbReference type="EMBL" id="OXE34365.1"/>
    </source>
</evidence>